<comment type="similarity">
    <text evidence="2">Belongs to the bZIP family.</text>
</comment>
<dbReference type="SUPFAM" id="SSF57959">
    <property type="entry name" value="Leucine zipper domain"/>
    <property type="match status" value="1"/>
</dbReference>
<feature type="region of interest" description="Disordered" evidence="7">
    <location>
        <begin position="26"/>
        <end position="83"/>
    </location>
</feature>
<dbReference type="GO" id="GO:0003677">
    <property type="term" value="F:DNA binding"/>
    <property type="evidence" value="ECO:0007669"/>
    <property type="project" value="UniProtKB-KW"/>
</dbReference>
<evidence type="ECO:0000259" key="8">
    <source>
        <dbReference type="PROSITE" id="PS50217"/>
    </source>
</evidence>
<feature type="compositionally biased region" description="Basic and acidic residues" evidence="7">
    <location>
        <begin position="337"/>
        <end position="347"/>
    </location>
</feature>
<feature type="compositionally biased region" description="Low complexity" evidence="7">
    <location>
        <begin position="388"/>
        <end position="428"/>
    </location>
</feature>
<feature type="domain" description="BZIP" evidence="8">
    <location>
        <begin position="553"/>
        <end position="616"/>
    </location>
</feature>
<keyword evidence="10" id="KW-1185">Reference proteome</keyword>
<evidence type="ECO:0000256" key="1">
    <source>
        <dbReference type="ARBA" id="ARBA00004123"/>
    </source>
</evidence>
<keyword evidence="4" id="KW-0238">DNA-binding</keyword>
<evidence type="ECO:0000256" key="3">
    <source>
        <dbReference type="ARBA" id="ARBA00023015"/>
    </source>
</evidence>
<evidence type="ECO:0000256" key="4">
    <source>
        <dbReference type="ARBA" id="ARBA00023125"/>
    </source>
</evidence>
<dbReference type="CDD" id="cd14810">
    <property type="entry name" value="bZIP_u1"/>
    <property type="match status" value="1"/>
</dbReference>
<dbReference type="Proteomes" id="UP000541558">
    <property type="component" value="Unassembled WGS sequence"/>
</dbReference>
<dbReference type="OrthoDB" id="5571888at2759"/>
<feature type="compositionally biased region" description="Low complexity" evidence="7">
    <location>
        <begin position="256"/>
        <end position="283"/>
    </location>
</feature>
<accession>A0A8H5FIW9</accession>
<dbReference type="Gene3D" id="1.20.5.170">
    <property type="match status" value="1"/>
</dbReference>
<feature type="compositionally biased region" description="Low complexity" evidence="7">
    <location>
        <begin position="74"/>
        <end position="83"/>
    </location>
</feature>
<feature type="compositionally biased region" description="Low complexity" evidence="7">
    <location>
        <begin position="35"/>
        <end position="49"/>
    </location>
</feature>
<sequence length="1133" mass="119158">MQVEQQHRASAAWDIGDILHTELFSSTSSNPNIHTSPSTSFSASSRESTPMSQHLPTPPQQAPYNSFPATSPQLGGSSSSGLSATDPASDNFFAFLDDADNTKGAHPTSLDPFSSPSLSMSMSGNGFDFGNAFDFSGMPMMMTSPMPGSGEASQDYSMNMDMMMNMGMGMGAGMGAMDMGIDPQLVDSPAPLVVMGEEEEDQEEAGDDEDPPQEEVEEEVAAPSPTTRSSTKKRESSNEATTTTTTRSKRGRGAKASASTTATAASNSSGTFTRASTSSQQDSQSDRLTLTIAPVKVGGRGGARRGTVQSGGIAKKAGAPMNGVGNVAVYANSVLKPIKEDSREKENAGVAVGAKRGRGRKAAPAALPSPPSSHHEDAEEVEEDASPSHRSTSSISSATNIYSNLPTAPNTAATATPPSTSPAASANNGGTILTGNALVANGRKVTPFDLGIEGLSLSASFAIPPGTFNMTTPSAVGSSSGLGVGALMAAAGTAPPSASSSAFASASQAKYNFSAPSGNGAMKRGDREGSVNDEDGDEIPADWRPSPEALAKMTSKEKRQLRNKISARNFRVRRKEYISTLELDIAERDRLLDAIRTELGTSRNENVALRQEIEALKRTLIGGRGTAADSSTGMDYLPPPRALPERSAADIVLAQQQAQAQNASTGALLKPNTQKDVSAAGQQAFWGGGGAGGIVPVHTTFVPSVASGFANMAGAYGVAGVGVGAGGRGKLQENMNPLMRVMEKNDEIEEIKEVKAAGFEDFADVNMFTMKSMDSYRMHLWGKMAAQYHAHQQQQHHHQPSASPSPQQSPSPQTPSPVHQSPVLLQKIPIQQTSPGLQQIPVHQSPVNQQQQNLFLQQQQQQQMHLQQLQKQLWDVYQQTQREQQQQQQQAQYYGHPSGLASGMRPSYFTGVGAGVLSGKETSLTTRTPLGNVSNTASHNSHSRTPLLSALLSGKGSVFAAKSSSGDVAGEKRALQAQQEVERREVEKRQEQARAAVLAAVASQTVFKKLGQAFWDAFSGASASSSSSPLGAGVSPSYANGGITGAQWDAEKVRKVLDGRAVIRVVDVEPTVPEVKKEAVEVKAKNVSKGGSVSVPSSPVVRPFGRKEEGGGFVDVLEEKMRGLALGGCRRKD</sequence>
<evidence type="ECO:0000313" key="9">
    <source>
        <dbReference type="EMBL" id="KAF5338068.1"/>
    </source>
</evidence>
<keyword evidence="5" id="KW-0804">Transcription</keyword>
<feature type="compositionally biased region" description="Acidic residues" evidence="7">
    <location>
        <begin position="531"/>
        <end position="540"/>
    </location>
</feature>
<gene>
    <name evidence="9" type="ORF">D9611_014185</name>
</gene>
<feature type="compositionally biased region" description="Polar residues" evidence="7">
    <location>
        <begin position="62"/>
        <end position="73"/>
    </location>
</feature>
<dbReference type="GO" id="GO:0005634">
    <property type="term" value="C:nucleus"/>
    <property type="evidence" value="ECO:0007669"/>
    <property type="project" value="UniProtKB-SubCell"/>
</dbReference>
<feature type="region of interest" description="Disordered" evidence="7">
    <location>
        <begin position="196"/>
        <end position="323"/>
    </location>
</feature>
<keyword evidence="6" id="KW-0539">Nucleus</keyword>
<comment type="subcellular location">
    <subcellularLocation>
        <location evidence="1">Nucleus</location>
    </subcellularLocation>
</comment>
<evidence type="ECO:0000313" key="10">
    <source>
        <dbReference type="Proteomes" id="UP000541558"/>
    </source>
</evidence>
<feature type="region of interest" description="Disordered" evidence="7">
    <location>
        <begin position="923"/>
        <end position="943"/>
    </location>
</feature>
<dbReference type="InterPro" id="IPR004827">
    <property type="entry name" value="bZIP"/>
</dbReference>
<protein>
    <recommendedName>
        <fullName evidence="8">BZIP domain-containing protein</fullName>
    </recommendedName>
</protein>
<feature type="region of interest" description="Disordered" evidence="7">
    <location>
        <begin position="336"/>
        <end position="428"/>
    </location>
</feature>
<dbReference type="PANTHER" id="PTHR47416">
    <property type="entry name" value="BASIC-LEUCINE ZIPPER TRANSCRIPTION FACTOR F-RELATED"/>
    <property type="match status" value="1"/>
</dbReference>
<proteinExistence type="inferred from homology"/>
<dbReference type="GO" id="GO:0003700">
    <property type="term" value="F:DNA-binding transcription factor activity"/>
    <property type="evidence" value="ECO:0007669"/>
    <property type="project" value="InterPro"/>
</dbReference>
<feature type="region of interest" description="Disordered" evidence="7">
    <location>
        <begin position="514"/>
        <end position="544"/>
    </location>
</feature>
<reference evidence="9 10" key="1">
    <citation type="journal article" date="2020" name="ISME J.">
        <title>Uncovering the hidden diversity of litter-decomposition mechanisms in mushroom-forming fungi.</title>
        <authorList>
            <person name="Floudas D."/>
            <person name="Bentzer J."/>
            <person name="Ahren D."/>
            <person name="Johansson T."/>
            <person name="Persson P."/>
            <person name="Tunlid A."/>
        </authorList>
    </citation>
    <scope>NUCLEOTIDE SEQUENCE [LARGE SCALE GENOMIC DNA]</scope>
    <source>
        <strain evidence="9 10">CBS 175.51</strain>
    </source>
</reference>
<dbReference type="InterPro" id="IPR046347">
    <property type="entry name" value="bZIP_sf"/>
</dbReference>
<feature type="region of interest" description="Disordered" evidence="7">
    <location>
        <begin position="787"/>
        <end position="820"/>
    </location>
</feature>
<dbReference type="PROSITE" id="PS50217">
    <property type="entry name" value="BZIP"/>
    <property type="match status" value="1"/>
</dbReference>
<dbReference type="SMART" id="SM00338">
    <property type="entry name" value="BRLZ"/>
    <property type="match status" value="1"/>
</dbReference>
<keyword evidence="3" id="KW-0805">Transcription regulation</keyword>
<name>A0A8H5FIW9_9AGAR</name>
<comment type="caution">
    <text evidence="9">The sequence shown here is derived from an EMBL/GenBank/DDBJ whole genome shotgun (WGS) entry which is preliminary data.</text>
</comment>
<evidence type="ECO:0000256" key="6">
    <source>
        <dbReference type="ARBA" id="ARBA00023242"/>
    </source>
</evidence>
<evidence type="ECO:0000256" key="7">
    <source>
        <dbReference type="SAM" id="MobiDB-lite"/>
    </source>
</evidence>
<evidence type="ECO:0000256" key="2">
    <source>
        <dbReference type="ARBA" id="ARBA00007163"/>
    </source>
</evidence>
<dbReference type="PROSITE" id="PS00036">
    <property type="entry name" value="BZIP_BASIC"/>
    <property type="match status" value="1"/>
</dbReference>
<feature type="compositionally biased region" description="Acidic residues" evidence="7">
    <location>
        <begin position="196"/>
        <end position="220"/>
    </location>
</feature>
<dbReference type="PANTHER" id="PTHR47416:SF8">
    <property type="entry name" value="BASIC-LEUCINE ZIPPER TRANSCRIPTION FACTOR E-RELATED"/>
    <property type="match status" value="1"/>
</dbReference>
<dbReference type="EMBL" id="JAACJK010000018">
    <property type="protein sequence ID" value="KAF5338068.1"/>
    <property type="molecule type" value="Genomic_DNA"/>
</dbReference>
<dbReference type="AlphaFoldDB" id="A0A8H5FIW9"/>
<evidence type="ECO:0000256" key="5">
    <source>
        <dbReference type="ARBA" id="ARBA00023163"/>
    </source>
</evidence>
<organism evidence="9 10">
    <name type="scientific">Ephemerocybe angulata</name>
    <dbReference type="NCBI Taxonomy" id="980116"/>
    <lineage>
        <taxon>Eukaryota</taxon>
        <taxon>Fungi</taxon>
        <taxon>Dikarya</taxon>
        <taxon>Basidiomycota</taxon>
        <taxon>Agaricomycotina</taxon>
        <taxon>Agaricomycetes</taxon>
        <taxon>Agaricomycetidae</taxon>
        <taxon>Agaricales</taxon>
        <taxon>Agaricineae</taxon>
        <taxon>Psathyrellaceae</taxon>
        <taxon>Ephemerocybe</taxon>
    </lineage>
</organism>